<evidence type="ECO:0000313" key="2">
    <source>
        <dbReference type="Proteomes" id="UP000030321"/>
    </source>
</evidence>
<organism evidence="1 2">
    <name type="scientific">Microcystis aeruginosa NIES-44</name>
    <dbReference type="NCBI Taxonomy" id="449439"/>
    <lineage>
        <taxon>Bacteria</taxon>
        <taxon>Bacillati</taxon>
        <taxon>Cyanobacteriota</taxon>
        <taxon>Cyanophyceae</taxon>
        <taxon>Oscillatoriophycideae</taxon>
        <taxon>Chroococcales</taxon>
        <taxon>Microcystaceae</taxon>
        <taxon>Microcystis</taxon>
    </lineage>
</organism>
<name>A0A0A1VWB4_MICAE</name>
<sequence>MSFQFTVYCLLFNENAPHTPHPTPHTPLLYLLKLILSWCAMVGCTEV</sequence>
<dbReference type="AlphaFoldDB" id="A0A0A1VWB4"/>
<comment type="caution">
    <text evidence="1">The sequence shown here is derived from an EMBL/GenBank/DDBJ whole genome shotgun (WGS) entry which is preliminary data.</text>
</comment>
<accession>A0A0A1VWB4</accession>
<protein>
    <submittedName>
        <fullName evidence="1">Uncharacterized protein</fullName>
    </submittedName>
</protein>
<dbReference type="EMBL" id="BBPA01000051">
    <property type="protein sequence ID" value="GAL94005.1"/>
    <property type="molecule type" value="Genomic_DNA"/>
</dbReference>
<reference evidence="2" key="1">
    <citation type="journal article" date="2015" name="Genome">
        <title>Whole Genome Sequence of the Non-Microcystin-Producing Microcystis aeruginosa Strain NIES-44.</title>
        <authorList>
            <person name="Okano K."/>
            <person name="Miyata N."/>
            <person name="Ozaki Y."/>
        </authorList>
    </citation>
    <scope>NUCLEOTIDE SEQUENCE [LARGE SCALE GENOMIC DNA]</scope>
    <source>
        <strain evidence="2">NIES-44</strain>
    </source>
</reference>
<dbReference type="Proteomes" id="UP000030321">
    <property type="component" value="Unassembled WGS sequence"/>
</dbReference>
<gene>
    <name evidence="1" type="ORF">N44_02585</name>
</gene>
<proteinExistence type="predicted"/>
<evidence type="ECO:0000313" key="1">
    <source>
        <dbReference type="EMBL" id="GAL94005.1"/>
    </source>
</evidence>